<evidence type="ECO:0000256" key="1">
    <source>
        <dbReference type="SAM" id="Phobius"/>
    </source>
</evidence>
<protein>
    <submittedName>
        <fullName evidence="2">Uncharacterized protein</fullName>
    </submittedName>
</protein>
<dbReference type="EMBL" id="ML732925">
    <property type="protein sequence ID" value="KAB8266969.1"/>
    <property type="molecule type" value="Genomic_DNA"/>
</dbReference>
<accession>A0A5N6IM54</accession>
<keyword evidence="3" id="KW-1185">Reference proteome</keyword>
<evidence type="ECO:0000313" key="2">
    <source>
        <dbReference type="EMBL" id="KAB8266969.1"/>
    </source>
</evidence>
<evidence type="ECO:0000313" key="3">
    <source>
        <dbReference type="Proteomes" id="UP000326289"/>
    </source>
</evidence>
<gene>
    <name evidence="2" type="ORF">BDV30DRAFT_221057</name>
</gene>
<sequence length="52" mass="5759">MKIRIGWFIIGCAGQLLFPQATWFMIAKQTSIVKLNPENPRIVAFPSPLASG</sequence>
<organism evidence="2 3">
    <name type="scientific">Aspergillus minisclerotigenes</name>
    <dbReference type="NCBI Taxonomy" id="656917"/>
    <lineage>
        <taxon>Eukaryota</taxon>
        <taxon>Fungi</taxon>
        <taxon>Dikarya</taxon>
        <taxon>Ascomycota</taxon>
        <taxon>Pezizomycotina</taxon>
        <taxon>Eurotiomycetes</taxon>
        <taxon>Eurotiomycetidae</taxon>
        <taxon>Eurotiales</taxon>
        <taxon>Aspergillaceae</taxon>
        <taxon>Aspergillus</taxon>
        <taxon>Aspergillus subgen. Circumdati</taxon>
    </lineage>
</organism>
<keyword evidence="1" id="KW-0812">Transmembrane</keyword>
<name>A0A5N6IM54_9EURO</name>
<keyword evidence="1" id="KW-1133">Transmembrane helix</keyword>
<reference evidence="2 3" key="1">
    <citation type="submission" date="2019-04" db="EMBL/GenBank/DDBJ databases">
        <title>Fungal friends and foes A comparative genomics study of 23 Aspergillus species from section Flavi.</title>
        <authorList>
            <consortium name="DOE Joint Genome Institute"/>
            <person name="Kjaerbolling I."/>
            <person name="Vesth T.C."/>
            <person name="Frisvad J.C."/>
            <person name="Nybo J.L."/>
            <person name="Theobald S."/>
            <person name="Kildgaard S."/>
            <person name="Petersen T.I."/>
            <person name="Kuo A."/>
            <person name="Sato A."/>
            <person name="Lyhne E.K."/>
            <person name="Kogle M.E."/>
            <person name="Wiebenga A."/>
            <person name="Kun R.S."/>
            <person name="Lubbers R.J."/>
            <person name="Makela M.R."/>
            <person name="Barry K."/>
            <person name="Chovatia M."/>
            <person name="Clum A."/>
            <person name="Daum C."/>
            <person name="Haridas S."/>
            <person name="He G."/>
            <person name="LaButti K."/>
            <person name="Lipzen A."/>
            <person name="Mondo S."/>
            <person name="Pangilinan J."/>
            <person name="Riley R."/>
            <person name="Salamov A."/>
            <person name="Simmons B.A."/>
            <person name="Magnuson J.K."/>
            <person name="Henrissat B."/>
            <person name="Mortensen U.H."/>
            <person name="Larsen T.O."/>
            <person name="De vries R.P."/>
            <person name="Grigoriev I.V."/>
            <person name="Machida M."/>
            <person name="Baker S.E."/>
            <person name="Andersen M.R."/>
        </authorList>
    </citation>
    <scope>NUCLEOTIDE SEQUENCE [LARGE SCALE GENOMIC DNA]</scope>
    <source>
        <strain evidence="2 3">CBS 117635</strain>
    </source>
</reference>
<proteinExistence type="predicted"/>
<dbReference type="Proteomes" id="UP000326289">
    <property type="component" value="Unassembled WGS sequence"/>
</dbReference>
<dbReference type="AlphaFoldDB" id="A0A5N6IM54"/>
<keyword evidence="1" id="KW-0472">Membrane</keyword>
<feature type="transmembrane region" description="Helical" evidence="1">
    <location>
        <begin position="6"/>
        <end position="26"/>
    </location>
</feature>